<sequence>MKEWTIEMTDSFSIHAFALLPKGDPLGHIHLLHGMSEHIARYTEFAQFLASKGYIVSGHDHRGHGKTAEKNGVKGHFADEGGFERVVQDAYEVITQLRRKYPTSRLVLFGHSMGSFVARRYVQLHGAEVDLAIFSGTGADPGIMRFAGQVAAYLHGKRKGFDQPDHFLNKLVFGGFNKSVNHPKTPFDWLSTDYDAVEKYLTDPACGIVPTTRFFADLFEGLGTIHAAEELKKTPKHLPILLFSGSEDPVGDNGKGIWRVAKQYNHAGIEQVTVLLFEGGRHEMLHEKNRQHVFETVYDWIDKEHE</sequence>
<dbReference type="EMBL" id="JBHSNO010000005">
    <property type="protein sequence ID" value="MFC5588349.1"/>
    <property type="molecule type" value="Genomic_DNA"/>
</dbReference>
<dbReference type="GO" id="GO:0016787">
    <property type="term" value="F:hydrolase activity"/>
    <property type="evidence" value="ECO:0007669"/>
    <property type="project" value="UniProtKB-KW"/>
</dbReference>
<dbReference type="InterPro" id="IPR029058">
    <property type="entry name" value="AB_hydrolase_fold"/>
</dbReference>
<organism evidence="2 3">
    <name type="scientific">Sporosarcina soli</name>
    <dbReference type="NCBI Taxonomy" id="334736"/>
    <lineage>
        <taxon>Bacteria</taxon>
        <taxon>Bacillati</taxon>
        <taxon>Bacillota</taxon>
        <taxon>Bacilli</taxon>
        <taxon>Bacillales</taxon>
        <taxon>Caryophanaceae</taxon>
        <taxon>Sporosarcina</taxon>
    </lineage>
</organism>
<keyword evidence="2" id="KW-0378">Hydrolase</keyword>
<evidence type="ECO:0000313" key="3">
    <source>
        <dbReference type="Proteomes" id="UP001596109"/>
    </source>
</evidence>
<evidence type="ECO:0000259" key="1">
    <source>
        <dbReference type="Pfam" id="PF12146"/>
    </source>
</evidence>
<comment type="caution">
    <text evidence="2">The sequence shown here is derived from an EMBL/GenBank/DDBJ whole genome shotgun (WGS) entry which is preliminary data.</text>
</comment>
<dbReference type="InterPro" id="IPR022742">
    <property type="entry name" value="Hydrolase_4"/>
</dbReference>
<dbReference type="InterPro" id="IPR051044">
    <property type="entry name" value="MAG_DAG_Lipase"/>
</dbReference>
<proteinExistence type="predicted"/>
<keyword evidence="3" id="KW-1185">Reference proteome</keyword>
<name>A0ABW0TG42_9BACL</name>
<feature type="domain" description="Serine aminopeptidase S33" evidence="1">
    <location>
        <begin position="24"/>
        <end position="289"/>
    </location>
</feature>
<accession>A0ABW0TG42</accession>
<gene>
    <name evidence="2" type="ORF">ACFPRA_05605</name>
</gene>
<dbReference type="SUPFAM" id="SSF53474">
    <property type="entry name" value="alpha/beta-Hydrolases"/>
    <property type="match status" value="1"/>
</dbReference>
<reference evidence="3" key="1">
    <citation type="journal article" date="2019" name="Int. J. Syst. Evol. Microbiol.">
        <title>The Global Catalogue of Microorganisms (GCM) 10K type strain sequencing project: providing services to taxonomists for standard genome sequencing and annotation.</title>
        <authorList>
            <consortium name="The Broad Institute Genomics Platform"/>
            <consortium name="The Broad Institute Genome Sequencing Center for Infectious Disease"/>
            <person name="Wu L."/>
            <person name="Ma J."/>
        </authorList>
    </citation>
    <scope>NUCLEOTIDE SEQUENCE [LARGE SCALE GENOMIC DNA]</scope>
    <source>
        <strain evidence="3">CGMCC 4.1434</strain>
    </source>
</reference>
<dbReference type="Gene3D" id="3.40.50.1820">
    <property type="entry name" value="alpha/beta hydrolase"/>
    <property type="match status" value="1"/>
</dbReference>
<protein>
    <submittedName>
        <fullName evidence="2">Alpha/beta fold hydrolase</fullName>
    </submittedName>
</protein>
<dbReference type="PANTHER" id="PTHR11614">
    <property type="entry name" value="PHOSPHOLIPASE-RELATED"/>
    <property type="match status" value="1"/>
</dbReference>
<dbReference type="Proteomes" id="UP001596109">
    <property type="component" value="Unassembled WGS sequence"/>
</dbReference>
<dbReference type="Pfam" id="PF12146">
    <property type="entry name" value="Hydrolase_4"/>
    <property type="match status" value="1"/>
</dbReference>
<evidence type="ECO:0000313" key="2">
    <source>
        <dbReference type="EMBL" id="MFC5588349.1"/>
    </source>
</evidence>
<dbReference type="RefSeq" id="WP_381431573.1">
    <property type="nucleotide sequence ID" value="NZ_JBHSNO010000005.1"/>
</dbReference>